<evidence type="ECO:0000256" key="3">
    <source>
        <dbReference type="ARBA" id="ARBA00023136"/>
    </source>
</evidence>
<keyword evidence="3" id="KW-0472">Membrane</keyword>
<feature type="signal peptide" evidence="6">
    <location>
        <begin position="1"/>
        <end position="19"/>
    </location>
</feature>
<keyword evidence="2 6" id="KW-0732">Signal</keyword>
<dbReference type="GO" id="GO:0009306">
    <property type="term" value="P:protein secretion"/>
    <property type="evidence" value="ECO:0007669"/>
    <property type="project" value="InterPro"/>
</dbReference>
<dbReference type="GO" id="GO:0016020">
    <property type="term" value="C:membrane"/>
    <property type="evidence" value="ECO:0007669"/>
    <property type="project" value="UniProtKB-SubCell"/>
</dbReference>
<feature type="region of interest" description="Disordered" evidence="5">
    <location>
        <begin position="214"/>
        <end position="235"/>
    </location>
</feature>
<evidence type="ECO:0000256" key="4">
    <source>
        <dbReference type="RuleBase" id="RU004003"/>
    </source>
</evidence>
<evidence type="ECO:0000256" key="1">
    <source>
        <dbReference type="ARBA" id="ARBA00004370"/>
    </source>
</evidence>
<evidence type="ECO:0000313" key="8">
    <source>
        <dbReference type="EMBL" id="HEC74111.1"/>
    </source>
</evidence>
<evidence type="ECO:0000256" key="2">
    <source>
        <dbReference type="ARBA" id="ARBA00022729"/>
    </source>
</evidence>
<dbReference type="EMBL" id="DRHY01000156">
    <property type="protein sequence ID" value="HEC74111.1"/>
    <property type="molecule type" value="Genomic_DNA"/>
</dbReference>
<dbReference type="InterPro" id="IPR050810">
    <property type="entry name" value="Bact_Secretion_Sys_Channel"/>
</dbReference>
<sequence length="545" mass="58420">MKKSIIALLIFSLTGCAMPPEKAVSTTKAKPIPSTAEIAPRTSNFVSITTAKKQLMDERITINNPKIAVIDALTSPKSLSHANIIAKDAGVNLAMKIGVKTQNAKIEDYISQIEGTTDYFIELQETGTDVTLYVSSVMTKSWDLATLSDMPTVETKSGFSATGQPSNNSGNVGEVSDFSSNEASGTQLTTSRTDASWQSLIDDAKKVLGLQINDSQDASSNQNNEKSLIPELGEGDDPISMLNELGNRLDDEMNPYFIEPWVVGNKRIGTITAFGKPSQIHRLDEYLSKLTSKSQRQVHLEGAILDVKTTNGQSYGIDWSTVYANDDKTISLSGSASQALSIVDGGTWSFAASIPFGNFTLNSVINSLREQGTVSVQSQPRMTITNGYTAYLGSTQEFSFVSNVDFLPLTSGNSSNAASDTAITTQLSRVNVGIKIAVTPRILDNGKILVNIVPFLSSITGFTPIKSAGEVYETPNIALQEMATQVITESGSPIYLGGLVVNRMLQNSKNLPIKNEALAKALGSASFEEENSELVIVVTPREVGA</sequence>
<reference evidence="8" key="1">
    <citation type="journal article" date="2020" name="mSystems">
        <title>Genome- and Community-Level Interaction Insights into Carbon Utilization and Element Cycling Functions of Hydrothermarchaeota in Hydrothermal Sediment.</title>
        <authorList>
            <person name="Zhou Z."/>
            <person name="Liu Y."/>
            <person name="Xu W."/>
            <person name="Pan J."/>
            <person name="Luo Z.H."/>
            <person name="Li M."/>
        </authorList>
    </citation>
    <scope>NUCLEOTIDE SEQUENCE [LARGE SCALE GENOMIC DNA]</scope>
    <source>
        <strain evidence="8">HyVt-380</strain>
    </source>
</reference>
<dbReference type="GO" id="GO:0015627">
    <property type="term" value="C:type II protein secretion system complex"/>
    <property type="evidence" value="ECO:0007669"/>
    <property type="project" value="TreeGrafter"/>
</dbReference>
<dbReference type="Proteomes" id="UP000886384">
    <property type="component" value="Unassembled WGS sequence"/>
</dbReference>
<proteinExistence type="inferred from homology"/>
<comment type="subcellular location">
    <subcellularLocation>
        <location evidence="1">Membrane</location>
    </subcellularLocation>
</comment>
<dbReference type="PANTHER" id="PTHR30332:SF24">
    <property type="entry name" value="SECRETIN GSPD-RELATED"/>
    <property type="match status" value="1"/>
</dbReference>
<comment type="similarity">
    <text evidence="4">Belongs to the bacterial secretin family.</text>
</comment>
<evidence type="ECO:0000256" key="6">
    <source>
        <dbReference type="SAM" id="SignalP"/>
    </source>
</evidence>
<feature type="chain" id="PRO_5028243534" description="Type II/III secretion system secretin-like domain-containing protein" evidence="6">
    <location>
        <begin position="20"/>
        <end position="545"/>
    </location>
</feature>
<protein>
    <recommendedName>
        <fullName evidence="7">Type II/III secretion system secretin-like domain-containing protein</fullName>
    </recommendedName>
</protein>
<dbReference type="AlphaFoldDB" id="A0A7C2AH65"/>
<evidence type="ECO:0000259" key="7">
    <source>
        <dbReference type="Pfam" id="PF00263"/>
    </source>
</evidence>
<name>A0A7C2AH65_9GAMM</name>
<dbReference type="PROSITE" id="PS51257">
    <property type="entry name" value="PROKAR_LIPOPROTEIN"/>
    <property type="match status" value="1"/>
</dbReference>
<dbReference type="InterPro" id="IPR004846">
    <property type="entry name" value="T2SS/T3SS_dom"/>
</dbReference>
<dbReference type="PANTHER" id="PTHR30332">
    <property type="entry name" value="PROBABLE GENERAL SECRETION PATHWAY PROTEIN D"/>
    <property type="match status" value="1"/>
</dbReference>
<feature type="region of interest" description="Disordered" evidence="5">
    <location>
        <begin position="154"/>
        <end position="192"/>
    </location>
</feature>
<gene>
    <name evidence="8" type="ORF">ENI26_07025</name>
</gene>
<comment type="caution">
    <text evidence="8">The sequence shown here is derived from an EMBL/GenBank/DDBJ whole genome shotgun (WGS) entry which is preliminary data.</text>
</comment>
<evidence type="ECO:0000256" key="5">
    <source>
        <dbReference type="SAM" id="MobiDB-lite"/>
    </source>
</evidence>
<feature type="domain" description="Type II/III secretion system secretin-like" evidence="7">
    <location>
        <begin position="368"/>
        <end position="541"/>
    </location>
</feature>
<feature type="compositionally biased region" description="Low complexity" evidence="5">
    <location>
        <begin position="214"/>
        <end position="224"/>
    </location>
</feature>
<organism evidence="8">
    <name type="scientific">Methylophaga aminisulfidivorans</name>
    <dbReference type="NCBI Taxonomy" id="230105"/>
    <lineage>
        <taxon>Bacteria</taxon>
        <taxon>Pseudomonadati</taxon>
        <taxon>Pseudomonadota</taxon>
        <taxon>Gammaproteobacteria</taxon>
        <taxon>Thiotrichales</taxon>
        <taxon>Piscirickettsiaceae</taxon>
        <taxon>Methylophaga</taxon>
    </lineage>
</organism>
<dbReference type="Pfam" id="PF00263">
    <property type="entry name" value="Secretin"/>
    <property type="match status" value="1"/>
</dbReference>
<accession>A0A7C2AH65</accession>